<feature type="region of interest" description="Disordered" evidence="1">
    <location>
        <begin position="133"/>
        <end position="187"/>
    </location>
</feature>
<feature type="compositionally biased region" description="Basic and acidic residues" evidence="1">
    <location>
        <begin position="76"/>
        <end position="90"/>
    </location>
</feature>
<sequence length="225" mass="24289">MEGQRSPWDSRAPEGSRRVGWGGPGRAWLATVAAAAATAPSGGARGSPRQQGCIRARPRRSRPADGVLLRSGVGGRVKERGANEEGKDGDGSGGWFRGCSGGWERRWQELCSAMALREQRWCERKWGRGAALEESRSRARRSWSSSNDAAAGQRGSDAARSARRGRSEQRGSGADLGAPARPECRGRTSFVPKRFGLARTSVFISKGIKISKQKLFTLVKATFFA</sequence>
<feature type="region of interest" description="Disordered" evidence="1">
    <location>
        <begin position="1"/>
        <end position="95"/>
    </location>
</feature>
<evidence type="ECO:0000256" key="1">
    <source>
        <dbReference type="SAM" id="MobiDB-lite"/>
    </source>
</evidence>
<organism evidence="2 3">
    <name type="scientific">Miscanthus lutarioriparius</name>
    <dbReference type="NCBI Taxonomy" id="422564"/>
    <lineage>
        <taxon>Eukaryota</taxon>
        <taxon>Viridiplantae</taxon>
        <taxon>Streptophyta</taxon>
        <taxon>Embryophyta</taxon>
        <taxon>Tracheophyta</taxon>
        <taxon>Spermatophyta</taxon>
        <taxon>Magnoliopsida</taxon>
        <taxon>Liliopsida</taxon>
        <taxon>Poales</taxon>
        <taxon>Poaceae</taxon>
        <taxon>PACMAD clade</taxon>
        <taxon>Panicoideae</taxon>
        <taxon>Andropogonodae</taxon>
        <taxon>Andropogoneae</taxon>
        <taxon>Saccharinae</taxon>
        <taxon>Miscanthus</taxon>
    </lineage>
</organism>
<feature type="compositionally biased region" description="Low complexity" evidence="1">
    <location>
        <begin position="142"/>
        <end position="159"/>
    </location>
</feature>
<proteinExistence type="predicted"/>
<evidence type="ECO:0000313" key="3">
    <source>
        <dbReference type="Proteomes" id="UP000604825"/>
    </source>
</evidence>
<comment type="caution">
    <text evidence="2">The sequence shown here is derived from an EMBL/GenBank/DDBJ whole genome shotgun (WGS) entry which is preliminary data.</text>
</comment>
<dbReference type="AlphaFoldDB" id="A0A811SA78"/>
<accession>A0A811SA78</accession>
<dbReference type="EMBL" id="CAJGYO010000019">
    <property type="protein sequence ID" value="CAD6339519.1"/>
    <property type="molecule type" value="Genomic_DNA"/>
</dbReference>
<reference evidence="2" key="1">
    <citation type="submission" date="2020-10" db="EMBL/GenBank/DDBJ databases">
        <authorList>
            <person name="Han B."/>
            <person name="Lu T."/>
            <person name="Zhao Q."/>
            <person name="Huang X."/>
            <person name="Zhao Y."/>
        </authorList>
    </citation>
    <scope>NUCLEOTIDE SEQUENCE</scope>
</reference>
<dbReference type="Proteomes" id="UP000604825">
    <property type="component" value="Unassembled WGS sequence"/>
</dbReference>
<feature type="compositionally biased region" description="Low complexity" evidence="1">
    <location>
        <begin position="26"/>
        <end position="48"/>
    </location>
</feature>
<gene>
    <name evidence="2" type="ORF">NCGR_LOCUS63617</name>
</gene>
<name>A0A811SA78_9POAL</name>
<evidence type="ECO:0000313" key="2">
    <source>
        <dbReference type="EMBL" id="CAD6339519.1"/>
    </source>
</evidence>
<keyword evidence="3" id="KW-1185">Reference proteome</keyword>
<protein>
    <submittedName>
        <fullName evidence="2">Uncharacterized protein</fullName>
    </submittedName>
</protein>